<keyword evidence="4" id="KW-1185">Reference proteome</keyword>
<evidence type="ECO:0000259" key="2">
    <source>
        <dbReference type="Pfam" id="PF18802"/>
    </source>
</evidence>
<feature type="compositionally biased region" description="Basic and acidic residues" evidence="1">
    <location>
        <begin position="999"/>
        <end position="1008"/>
    </location>
</feature>
<reference evidence="3 4" key="1">
    <citation type="submission" date="2019-05" db="EMBL/GenBank/DDBJ databases">
        <title>Emergence of the Ug99 lineage of the wheat stem rust pathogen through somatic hybridization.</title>
        <authorList>
            <person name="Li F."/>
            <person name="Upadhyaya N.M."/>
            <person name="Sperschneider J."/>
            <person name="Matny O."/>
            <person name="Nguyen-Phuc H."/>
            <person name="Mago R."/>
            <person name="Raley C."/>
            <person name="Miller M.E."/>
            <person name="Silverstein K.A.T."/>
            <person name="Henningsen E."/>
            <person name="Hirsch C.D."/>
            <person name="Visser B."/>
            <person name="Pretorius Z.A."/>
            <person name="Steffenson B.J."/>
            <person name="Schwessinger B."/>
            <person name="Dodds P.N."/>
            <person name="Figueroa M."/>
        </authorList>
    </citation>
    <scope>NUCLEOTIDE SEQUENCE [LARGE SCALE GENOMIC DNA]</scope>
    <source>
        <strain evidence="3">21-0</strain>
    </source>
</reference>
<gene>
    <name evidence="3" type="ORF">PGT21_018832</name>
</gene>
<organism evidence="3 4">
    <name type="scientific">Puccinia graminis f. sp. tritici</name>
    <dbReference type="NCBI Taxonomy" id="56615"/>
    <lineage>
        <taxon>Eukaryota</taxon>
        <taxon>Fungi</taxon>
        <taxon>Dikarya</taxon>
        <taxon>Basidiomycota</taxon>
        <taxon>Pucciniomycotina</taxon>
        <taxon>Pucciniomycetes</taxon>
        <taxon>Pucciniales</taxon>
        <taxon>Pucciniaceae</taxon>
        <taxon>Puccinia</taxon>
    </lineage>
</organism>
<feature type="region of interest" description="Disordered" evidence="1">
    <location>
        <begin position="38"/>
        <end position="78"/>
    </location>
</feature>
<dbReference type="InterPro" id="IPR041320">
    <property type="entry name" value="CxC1"/>
</dbReference>
<name>A0A5B0Q5Z6_PUCGR</name>
<dbReference type="Pfam" id="PF18802">
    <property type="entry name" value="CxC1"/>
    <property type="match status" value="1"/>
</dbReference>
<sequence>MAPNRGRPKNLYQFHYGCQLFPTETRTQKQLRLALQARTQAETGPTLRRNLNRSNRSVEAAEEPTPSHPQTGTEQHDVLGFNEGPSLWEDTEEILNEEDEVSRARLRSLHQEMIEQQRHRNWKDVMACLFPAYLHFKKLTSNWTVPNPFLNLSSEVCACPVEAYKERDVDLIDLMGQRRTKIAFCPCTPDPVHLLANGYLASTPVLPQTAFSVRLMNFYDLLWNICNAHTTSFAKVLQRWNESLTTRLHARNSTRPRDLRRNLVAAIDVYRSLKSKERKLTQEVTSTDQQDVLAQQSCPACFGVSIPNNDSTEPASEPADNHQVFICLDGNFQHRHHERASKNYIGIENQTLFVPSQDIESSNSEIREAELAKRVTKKAKDRCAEQHKAADDRRNASTWKGCDDTGLFGCCCRHDSVIAFCNIHKTGEGRGLPMSIIKRLLNSINPNVQVGVLYDIGCTLGKFFKARGLLTNHLPRLKFATAVFHSYVHDWPCQLQFNPRYNNGWGLTDGEGLERLWSYLSPLVSPLRYATRNHRISAINHRSLFHNTLGIENIVLTLKRKFIHALKTKKESEGIVRQFLQDQNPHERGQKYTVEFFRAQWQKQSKFEIEINQTNREKKAEQAQFYERGEALKSLVETLMDSLAASPQSDPAQSLSLIQQIQELQKLQDEEAAKLGSLFVVEPGAERDAEQEKKLGLLWSAKSALHKCAVKIQGEMQPLRDSKARRERLGTVLKEKIFGALGRRKGTVTRILNTFCNRRTEYLQKYAPDQLGLPENEPITYEEFRELQLDDPFWNDTYLCFSKDPWAVDPSVRKGIHAVLRLDRAQEELVQLKNELRRCVSWGIHFRKQLKCRIDQCVFDTADTKLKDVLQDTFGAVSYEIQKITSNHLESVQKEHENLLLNWQPVVEEIIAMGIVSRSFLPAEWFALVVFLRQNKQTSEADVDLLLEETVLDAQDSDGESDKDDDLVNIGSRGVEHVPPEDDEINSRPGDYQPQHITGGDDHGGALS</sequence>
<feature type="region of interest" description="Disordered" evidence="1">
    <location>
        <begin position="955"/>
        <end position="1008"/>
    </location>
</feature>
<dbReference type="Proteomes" id="UP000324748">
    <property type="component" value="Unassembled WGS sequence"/>
</dbReference>
<feature type="compositionally biased region" description="Acidic residues" evidence="1">
    <location>
        <begin position="955"/>
        <end position="967"/>
    </location>
</feature>
<comment type="caution">
    <text evidence="3">The sequence shown here is derived from an EMBL/GenBank/DDBJ whole genome shotgun (WGS) entry which is preliminary data.</text>
</comment>
<protein>
    <recommendedName>
        <fullName evidence="2">CxC1-like cysteine cluster associated with KDZ transposases domain-containing protein</fullName>
    </recommendedName>
</protein>
<evidence type="ECO:0000256" key="1">
    <source>
        <dbReference type="SAM" id="MobiDB-lite"/>
    </source>
</evidence>
<dbReference type="OrthoDB" id="2955859at2759"/>
<dbReference type="AlphaFoldDB" id="A0A5B0Q5Z6"/>
<accession>A0A5B0Q5Z6</accession>
<dbReference type="EMBL" id="VSWC01000028">
    <property type="protein sequence ID" value="KAA1108598.1"/>
    <property type="molecule type" value="Genomic_DNA"/>
</dbReference>
<dbReference type="PANTHER" id="PTHR33096">
    <property type="entry name" value="CXC2 DOMAIN-CONTAINING PROTEIN"/>
    <property type="match status" value="1"/>
</dbReference>
<proteinExistence type="predicted"/>
<dbReference type="InterPro" id="IPR040521">
    <property type="entry name" value="KDZ"/>
</dbReference>
<evidence type="ECO:0000313" key="3">
    <source>
        <dbReference type="EMBL" id="KAA1108598.1"/>
    </source>
</evidence>
<dbReference type="PANTHER" id="PTHR33096:SF1">
    <property type="entry name" value="CXC1-LIKE CYSTEINE CLUSTER ASSOCIATED WITH KDZ TRANSPOSASES DOMAIN-CONTAINING PROTEIN"/>
    <property type="match status" value="1"/>
</dbReference>
<feature type="domain" description="CxC1-like cysteine cluster associated with KDZ transposases" evidence="2">
    <location>
        <begin position="142"/>
        <end position="243"/>
    </location>
</feature>
<dbReference type="Pfam" id="PF18758">
    <property type="entry name" value="KDZ"/>
    <property type="match status" value="1"/>
</dbReference>
<evidence type="ECO:0000313" key="4">
    <source>
        <dbReference type="Proteomes" id="UP000324748"/>
    </source>
</evidence>
<feature type="compositionally biased region" description="Low complexity" evidence="1">
    <location>
        <begin position="47"/>
        <end position="57"/>
    </location>
</feature>